<evidence type="ECO:0000313" key="2">
    <source>
        <dbReference type="EMBL" id="KAF0027391.1"/>
    </source>
</evidence>
<accession>A0A6A4S8H4</accession>
<gene>
    <name evidence="2" type="ORF">F2P81_020132</name>
</gene>
<evidence type="ECO:0000313" key="3">
    <source>
        <dbReference type="Proteomes" id="UP000438429"/>
    </source>
</evidence>
<dbReference type="EMBL" id="VEVO01000018">
    <property type="protein sequence ID" value="KAF0027391.1"/>
    <property type="molecule type" value="Genomic_DNA"/>
</dbReference>
<reference evidence="2 3" key="1">
    <citation type="submission" date="2019-06" db="EMBL/GenBank/DDBJ databases">
        <title>Draft genomes of female and male turbot (Scophthalmus maximus).</title>
        <authorList>
            <person name="Xu H."/>
            <person name="Xu X.-W."/>
            <person name="Shao C."/>
            <person name="Chen S."/>
        </authorList>
    </citation>
    <scope>NUCLEOTIDE SEQUENCE [LARGE SCALE GENOMIC DNA]</scope>
    <source>
        <strain evidence="2">Ysfricsl-2016a</strain>
        <tissue evidence="2">Blood</tissue>
    </source>
</reference>
<evidence type="ECO:0000256" key="1">
    <source>
        <dbReference type="SAM" id="MobiDB-lite"/>
    </source>
</evidence>
<proteinExistence type="predicted"/>
<protein>
    <submittedName>
        <fullName evidence="2">Uncharacterized protein</fullName>
    </submittedName>
</protein>
<name>A0A6A4S8H4_SCOMX</name>
<feature type="region of interest" description="Disordered" evidence="1">
    <location>
        <begin position="1"/>
        <end position="28"/>
    </location>
</feature>
<comment type="caution">
    <text evidence="2">The sequence shown here is derived from an EMBL/GenBank/DDBJ whole genome shotgun (WGS) entry which is preliminary data.</text>
</comment>
<organism evidence="2 3">
    <name type="scientific">Scophthalmus maximus</name>
    <name type="common">Turbot</name>
    <name type="synonym">Psetta maxima</name>
    <dbReference type="NCBI Taxonomy" id="52904"/>
    <lineage>
        <taxon>Eukaryota</taxon>
        <taxon>Metazoa</taxon>
        <taxon>Chordata</taxon>
        <taxon>Craniata</taxon>
        <taxon>Vertebrata</taxon>
        <taxon>Euteleostomi</taxon>
        <taxon>Actinopterygii</taxon>
        <taxon>Neopterygii</taxon>
        <taxon>Teleostei</taxon>
        <taxon>Neoteleostei</taxon>
        <taxon>Acanthomorphata</taxon>
        <taxon>Carangaria</taxon>
        <taxon>Pleuronectiformes</taxon>
        <taxon>Pleuronectoidei</taxon>
        <taxon>Scophthalmidae</taxon>
        <taxon>Scophthalmus</taxon>
    </lineage>
</organism>
<dbReference type="AlphaFoldDB" id="A0A6A4S8H4"/>
<sequence>MRAAKLELSTQRKWHANPSETSSEQLHANPRQFHRINVRITLTLVSRQKPTCFIDGDVRNDQMLYSGAASVGCQEHILASGEVWPQDQIVLTRADVGDFGRISTLTGFYDIASRTYIARVQIFQLARKKKQMTQFRVRCERSISSVSR</sequence>
<dbReference type="Proteomes" id="UP000438429">
    <property type="component" value="Unassembled WGS sequence"/>
</dbReference>